<dbReference type="HOGENOM" id="CLU_2133244_0_0_1"/>
<keyword evidence="2" id="KW-1185">Reference proteome</keyword>
<evidence type="ECO:0000313" key="1">
    <source>
        <dbReference type="EMBL" id="KIW31432.1"/>
    </source>
</evidence>
<name>A0A0D2B1E9_9EURO</name>
<accession>A0A0D2B1E9</accession>
<gene>
    <name evidence="1" type="ORF">PV07_03082</name>
</gene>
<dbReference type="GeneID" id="27342276"/>
<evidence type="ECO:0000313" key="2">
    <source>
        <dbReference type="Proteomes" id="UP000054466"/>
    </source>
</evidence>
<protein>
    <submittedName>
        <fullName evidence="1">Uncharacterized protein</fullName>
    </submittedName>
</protein>
<dbReference type="Proteomes" id="UP000054466">
    <property type="component" value="Unassembled WGS sequence"/>
</dbReference>
<organism evidence="1 2">
    <name type="scientific">Cladophialophora immunda</name>
    <dbReference type="NCBI Taxonomy" id="569365"/>
    <lineage>
        <taxon>Eukaryota</taxon>
        <taxon>Fungi</taxon>
        <taxon>Dikarya</taxon>
        <taxon>Ascomycota</taxon>
        <taxon>Pezizomycotina</taxon>
        <taxon>Eurotiomycetes</taxon>
        <taxon>Chaetothyriomycetidae</taxon>
        <taxon>Chaetothyriales</taxon>
        <taxon>Herpotrichiellaceae</taxon>
        <taxon>Cladophialophora</taxon>
    </lineage>
</organism>
<reference evidence="1 2" key="1">
    <citation type="submission" date="2015-01" db="EMBL/GenBank/DDBJ databases">
        <title>The Genome Sequence of Cladophialophora immunda CBS83496.</title>
        <authorList>
            <consortium name="The Broad Institute Genomics Platform"/>
            <person name="Cuomo C."/>
            <person name="de Hoog S."/>
            <person name="Gorbushina A."/>
            <person name="Stielow B."/>
            <person name="Teixiera M."/>
            <person name="Abouelleil A."/>
            <person name="Chapman S.B."/>
            <person name="Priest M."/>
            <person name="Young S.K."/>
            <person name="Wortman J."/>
            <person name="Nusbaum C."/>
            <person name="Birren B."/>
        </authorList>
    </citation>
    <scope>NUCLEOTIDE SEQUENCE [LARGE SCALE GENOMIC DNA]</scope>
    <source>
        <strain evidence="1 2">CBS 83496</strain>
    </source>
</reference>
<dbReference type="RefSeq" id="XP_016251648.1">
    <property type="nucleotide sequence ID" value="XM_016389746.1"/>
</dbReference>
<dbReference type="VEuPathDB" id="FungiDB:PV07_03082"/>
<proteinExistence type="predicted"/>
<sequence>MGNISPGSKSFCHRQLISINRLHHCRYQSIDVSEILRLPASLVLVGNMTIYSPAQGAHPPSSTFLYLGARSIHSGSPQQPGEPRKRFAYGFNYAENKSPKALGGARDAVSNRV</sequence>
<dbReference type="AlphaFoldDB" id="A0A0D2B1E9"/>
<dbReference type="EMBL" id="KN847041">
    <property type="protein sequence ID" value="KIW31432.1"/>
    <property type="molecule type" value="Genomic_DNA"/>
</dbReference>